<comment type="caution">
    <text evidence="4">The sequence shown here is derived from an EMBL/GenBank/DDBJ whole genome shotgun (WGS) entry which is preliminary data.</text>
</comment>
<feature type="compositionally biased region" description="Polar residues" evidence="2">
    <location>
        <begin position="149"/>
        <end position="183"/>
    </location>
</feature>
<feature type="compositionally biased region" description="Low complexity" evidence="2">
    <location>
        <begin position="184"/>
        <end position="197"/>
    </location>
</feature>
<keyword evidence="1" id="KW-0175">Coiled coil</keyword>
<dbReference type="GO" id="GO:0003700">
    <property type="term" value="F:DNA-binding transcription factor activity"/>
    <property type="evidence" value="ECO:0007669"/>
    <property type="project" value="InterPro"/>
</dbReference>
<dbReference type="EMBL" id="JANBPK010000935">
    <property type="protein sequence ID" value="KAJ2928207.1"/>
    <property type="molecule type" value="Genomic_DNA"/>
</dbReference>
<proteinExistence type="predicted"/>
<evidence type="ECO:0000256" key="2">
    <source>
        <dbReference type="SAM" id="MobiDB-lite"/>
    </source>
</evidence>
<evidence type="ECO:0000313" key="4">
    <source>
        <dbReference type="EMBL" id="KAJ2928207.1"/>
    </source>
</evidence>
<reference evidence="4" key="1">
    <citation type="submission" date="2022-06" db="EMBL/GenBank/DDBJ databases">
        <title>Genome Sequence of Candolleomyces eurysporus.</title>
        <authorList>
            <person name="Buettner E."/>
        </authorList>
    </citation>
    <scope>NUCLEOTIDE SEQUENCE</scope>
    <source>
        <strain evidence="4">VTCC 930004</strain>
    </source>
</reference>
<name>A0A9W8MFS1_9AGAR</name>
<evidence type="ECO:0000259" key="3">
    <source>
        <dbReference type="PROSITE" id="PS00036"/>
    </source>
</evidence>
<dbReference type="SUPFAM" id="SSF57959">
    <property type="entry name" value="Leucine zipper domain"/>
    <property type="match status" value="1"/>
</dbReference>
<feature type="compositionally biased region" description="Low complexity" evidence="2">
    <location>
        <begin position="439"/>
        <end position="450"/>
    </location>
</feature>
<feature type="region of interest" description="Disordered" evidence="2">
    <location>
        <begin position="125"/>
        <end position="197"/>
    </location>
</feature>
<feature type="region of interest" description="Disordered" evidence="2">
    <location>
        <begin position="426"/>
        <end position="532"/>
    </location>
</feature>
<dbReference type="Gene3D" id="3.30.160.60">
    <property type="entry name" value="Classic Zinc Finger"/>
    <property type="match status" value="1"/>
</dbReference>
<feature type="coiled-coil region" evidence="1">
    <location>
        <begin position="548"/>
        <end position="575"/>
    </location>
</feature>
<dbReference type="AlphaFoldDB" id="A0A9W8MFS1"/>
<feature type="region of interest" description="Disordered" evidence="2">
    <location>
        <begin position="264"/>
        <end position="293"/>
    </location>
</feature>
<feature type="compositionally biased region" description="Polar residues" evidence="2">
    <location>
        <begin position="264"/>
        <end position="277"/>
    </location>
</feature>
<dbReference type="CDD" id="cd12193">
    <property type="entry name" value="bZIP_GCN4"/>
    <property type="match status" value="1"/>
</dbReference>
<evidence type="ECO:0000256" key="1">
    <source>
        <dbReference type="SAM" id="Coils"/>
    </source>
</evidence>
<feature type="domain" description="BZIP" evidence="3">
    <location>
        <begin position="536"/>
        <end position="550"/>
    </location>
</feature>
<sequence>MRFPVLPFPTTVSPLGHRSKRPLHSAVSELFRESKFPVSAAYLAYAASVSALLQTTESKPVFPISVISSHLSSDTTRTMQRFSPNTSSAGLAWLHQPDYEGAHDIPVIVKSELTSSPDHRLLRLPTPAVPSTPTSTSFAPRGAILPINRPNTTSTARQDVPLVNSSASSTPAIRTSGHQSSLETPVSSSTPSSHHVVTNNNKRLRTTNQVFASSSDLAAHYGIPQILPPPPIASTHRTAPAPSPALFDFNALKNQYLNMLATTPGDNSTSTSMSVGQTASPAPAPVPTAGATAQSNKEFQDLVEYFGRLEKFSPIVSLTHIAVCTASPEFKDSSAIPDFDMNQYLTSPLPELLHDFDSPEETPFHDFLTTPVIPSNDHDLGGDFDLSMPLFGGDFEPVEQDKQPSAMHALDMDAMFTMSPGTPMLDTPSLPMHNSPHVPTTQLPSTTPTTASGSRRRNAATGTRKGITPESLVSIDAPTQPRKYVTPSATSRKELPAVFARKRARSQALGDEEDELEGDQQGPGPNATEREQIEWKRRQNTLAARKSRKRKLQHQQDLEDNVRTLTREREVWKTRALTFRQLLVSHGIPFNEFQD</sequence>
<dbReference type="PROSITE" id="PS00036">
    <property type="entry name" value="BZIP_BASIC"/>
    <property type="match status" value="1"/>
</dbReference>
<dbReference type="Pfam" id="PF07716">
    <property type="entry name" value="bZIP_2"/>
    <property type="match status" value="1"/>
</dbReference>
<accession>A0A9W8MFS1</accession>
<feature type="compositionally biased region" description="Low complexity" evidence="2">
    <location>
        <begin position="125"/>
        <end position="137"/>
    </location>
</feature>
<feature type="non-terminal residue" evidence="4">
    <location>
        <position position="595"/>
    </location>
</feature>
<protein>
    <recommendedName>
        <fullName evidence="3">BZIP domain-containing protein</fullName>
    </recommendedName>
</protein>
<dbReference type="OrthoDB" id="2257100at2759"/>
<dbReference type="InterPro" id="IPR046347">
    <property type="entry name" value="bZIP_sf"/>
</dbReference>
<organism evidence="4 5">
    <name type="scientific">Candolleomyces eurysporus</name>
    <dbReference type="NCBI Taxonomy" id="2828524"/>
    <lineage>
        <taxon>Eukaryota</taxon>
        <taxon>Fungi</taxon>
        <taxon>Dikarya</taxon>
        <taxon>Basidiomycota</taxon>
        <taxon>Agaricomycotina</taxon>
        <taxon>Agaricomycetes</taxon>
        <taxon>Agaricomycetidae</taxon>
        <taxon>Agaricales</taxon>
        <taxon>Agaricineae</taxon>
        <taxon>Psathyrellaceae</taxon>
        <taxon>Candolleomyces</taxon>
    </lineage>
</organism>
<dbReference type="SMART" id="SM00338">
    <property type="entry name" value="BRLZ"/>
    <property type="match status" value="1"/>
</dbReference>
<keyword evidence="5" id="KW-1185">Reference proteome</keyword>
<dbReference type="Proteomes" id="UP001140091">
    <property type="component" value="Unassembled WGS sequence"/>
</dbReference>
<gene>
    <name evidence="4" type="ORF">H1R20_g8873</name>
</gene>
<dbReference type="InterPro" id="IPR004827">
    <property type="entry name" value="bZIP"/>
</dbReference>
<evidence type="ECO:0000313" key="5">
    <source>
        <dbReference type="Proteomes" id="UP001140091"/>
    </source>
</evidence>